<organism evidence="2 3">
    <name type="scientific">Burkholderia diffusa</name>
    <dbReference type="NCBI Taxonomy" id="488732"/>
    <lineage>
        <taxon>Bacteria</taxon>
        <taxon>Pseudomonadati</taxon>
        <taxon>Pseudomonadota</taxon>
        <taxon>Betaproteobacteria</taxon>
        <taxon>Burkholderiales</taxon>
        <taxon>Burkholderiaceae</taxon>
        <taxon>Burkholderia</taxon>
        <taxon>Burkholderia cepacia complex</taxon>
    </lineage>
</organism>
<dbReference type="InterPro" id="IPR002514">
    <property type="entry name" value="Transposase_8"/>
</dbReference>
<gene>
    <name evidence="2" type="ORF">WL88_25680</name>
</gene>
<comment type="caution">
    <text evidence="2">The sequence shown here is derived from an EMBL/GenBank/DDBJ whole genome shotgun (WGS) entry which is preliminary data.</text>
</comment>
<dbReference type="GO" id="GO:0006313">
    <property type="term" value="P:DNA transposition"/>
    <property type="evidence" value="ECO:0007669"/>
    <property type="project" value="InterPro"/>
</dbReference>
<evidence type="ECO:0000256" key="1">
    <source>
        <dbReference type="SAM" id="Coils"/>
    </source>
</evidence>
<proteinExistence type="predicted"/>
<protein>
    <submittedName>
        <fullName evidence="2">Transposase</fullName>
    </submittedName>
</protein>
<reference evidence="2 3" key="1">
    <citation type="submission" date="2015-11" db="EMBL/GenBank/DDBJ databases">
        <title>Expanding the genomic diversity of Burkholderia species for the development of highly accurate diagnostics.</title>
        <authorList>
            <person name="Sahl J."/>
            <person name="Keim P."/>
            <person name="Wagner D."/>
        </authorList>
    </citation>
    <scope>NUCLEOTIDE SEQUENCE [LARGE SCALE GENOMIC DNA]</scope>
    <source>
        <strain evidence="2 3">MSMB378WGS</strain>
    </source>
</reference>
<accession>A0AAW3PA93</accession>
<dbReference type="GO" id="GO:0004803">
    <property type="term" value="F:transposase activity"/>
    <property type="evidence" value="ECO:0007669"/>
    <property type="project" value="InterPro"/>
</dbReference>
<evidence type="ECO:0000313" key="2">
    <source>
        <dbReference type="EMBL" id="KWF46930.1"/>
    </source>
</evidence>
<dbReference type="Gene3D" id="1.10.10.60">
    <property type="entry name" value="Homeodomain-like"/>
    <property type="match status" value="1"/>
</dbReference>
<dbReference type="PANTHER" id="PTHR33215:SF13">
    <property type="entry name" value="PROTEIN DISTAL ANTENNA"/>
    <property type="match status" value="1"/>
</dbReference>
<dbReference type="InterPro" id="IPR051839">
    <property type="entry name" value="RD_transcriptional_regulator"/>
</dbReference>
<evidence type="ECO:0000313" key="3">
    <source>
        <dbReference type="Proteomes" id="UP000063236"/>
    </source>
</evidence>
<dbReference type="Proteomes" id="UP000063236">
    <property type="component" value="Unassembled WGS sequence"/>
</dbReference>
<dbReference type="EMBL" id="LPJV01000059">
    <property type="protein sequence ID" value="KWF46930.1"/>
    <property type="molecule type" value="Genomic_DNA"/>
</dbReference>
<dbReference type="GO" id="GO:0003677">
    <property type="term" value="F:DNA binding"/>
    <property type="evidence" value="ECO:0007669"/>
    <property type="project" value="InterPro"/>
</dbReference>
<keyword evidence="1" id="KW-0175">Coiled coil</keyword>
<dbReference type="SUPFAM" id="SSF46689">
    <property type="entry name" value="Homeodomain-like"/>
    <property type="match status" value="1"/>
</dbReference>
<dbReference type="PANTHER" id="PTHR33215">
    <property type="entry name" value="PROTEIN DISTAL ANTENNA"/>
    <property type="match status" value="1"/>
</dbReference>
<feature type="coiled-coil region" evidence="1">
    <location>
        <begin position="56"/>
        <end position="83"/>
    </location>
</feature>
<dbReference type="InterPro" id="IPR009057">
    <property type="entry name" value="Homeodomain-like_sf"/>
</dbReference>
<name>A0AAW3PA93_9BURK</name>
<sequence length="97" mass="10878">MSGKHYTDEFKIEAVKQVTERGHSVADMAQRLGITTHSLYAWRAKFDKPDVVRQAELDQSTEVKRLKAELKRVTEERDILKKAATGSTGECNTDAGV</sequence>
<dbReference type="Pfam" id="PF01527">
    <property type="entry name" value="HTH_Tnp_1"/>
    <property type="match status" value="1"/>
</dbReference>
<dbReference type="AlphaFoldDB" id="A0AAW3PA93"/>